<dbReference type="CDD" id="cd00085">
    <property type="entry name" value="HNHc"/>
    <property type="match status" value="1"/>
</dbReference>
<dbReference type="eggNOG" id="COG1403">
    <property type="taxonomic scope" value="Bacteria"/>
</dbReference>
<dbReference type="GO" id="GO:0008270">
    <property type="term" value="F:zinc ion binding"/>
    <property type="evidence" value="ECO:0007669"/>
    <property type="project" value="InterPro"/>
</dbReference>
<dbReference type="STRING" id="179408.Osc7112_5089"/>
<dbReference type="GO" id="GO:0004519">
    <property type="term" value="F:endonuclease activity"/>
    <property type="evidence" value="ECO:0007669"/>
    <property type="project" value="UniProtKB-KW"/>
</dbReference>
<dbReference type="AlphaFoldDB" id="K9VN20"/>
<proteinExistence type="predicted"/>
<protein>
    <submittedName>
        <fullName evidence="2">HNH endonuclease</fullName>
    </submittedName>
</protein>
<dbReference type="OrthoDB" id="514018at2"/>
<dbReference type="PANTHER" id="PTHR33877:SF1">
    <property type="entry name" value="TYPE IV METHYL-DIRECTED RESTRICTION ENZYME ECOKMCRA"/>
    <property type="match status" value="1"/>
</dbReference>
<dbReference type="RefSeq" id="WP_015178576.1">
    <property type="nucleotide sequence ID" value="NC_019729.1"/>
</dbReference>
<organism evidence="2 3">
    <name type="scientific">Phormidium nigroviride PCC 7112</name>
    <dbReference type="NCBI Taxonomy" id="179408"/>
    <lineage>
        <taxon>Bacteria</taxon>
        <taxon>Bacillati</taxon>
        <taxon>Cyanobacteriota</taxon>
        <taxon>Cyanophyceae</taxon>
        <taxon>Oscillatoriophycideae</taxon>
        <taxon>Oscillatoriales</taxon>
        <taxon>Oscillatoriaceae</taxon>
        <taxon>Phormidium</taxon>
    </lineage>
</organism>
<keyword evidence="2" id="KW-0540">Nuclease</keyword>
<dbReference type="PANTHER" id="PTHR33877">
    <property type="entry name" value="SLL1193 PROTEIN"/>
    <property type="match status" value="1"/>
</dbReference>
<gene>
    <name evidence="2" type="ORF">Osc7112_5089</name>
</gene>
<dbReference type="InterPro" id="IPR052892">
    <property type="entry name" value="NA-targeting_endonuclease"/>
</dbReference>
<evidence type="ECO:0000313" key="2">
    <source>
        <dbReference type="EMBL" id="AFZ09351.1"/>
    </source>
</evidence>
<evidence type="ECO:0000259" key="1">
    <source>
        <dbReference type="SMART" id="SM00507"/>
    </source>
</evidence>
<dbReference type="GO" id="GO:0003676">
    <property type="term" value="F:nucleic acid binding"/>
    <property type="evidence" value="ECO:0007669"/>
    <property type="project" value="InterPro"/>
</dbReference>
<accession>K9VN20</accession>
<feature type="domain" description="HNH nuclease" evidence="1">
    <location>
        <begin position="6"/>
        <end position="61"/>
    </location>
</feature>
<dbReference type="InterPro" id="IPR002711">
    <property type="entry name" value="HNH"/>
</dbReference>
<dbReference type="Gene3D" id="1.10.30.50">
    <property type="match status" value="1"/>
</dbReference>
<keyword evidence="2" id="KW-0378">Hydrolase</keyword>
<dbReference type="HOGENOM" id="CLU_104142_1_0_3"/>
<sequence>MALSEQVRARVRAQAQNRCGYCRSLEMYVLGILEIDHIIPKAIGGSDEEENLWLACSLCNNYKGTQTDAFDRVTQKHVKLFNPRTQQWSQNFAWSEDATEIMGLTDCGRATVTALQLNNNIAVTVRRQWVSAGWYPQQNQVFPNRTH</sequence>
<dbReference type="SMART" id="SM00507">
    <property type="entry name" value="HNHc"/>
    <property type="match status" value="1"/>
</dbReference>
<name>K9VN20_9CYAN</name>
<dbReference type="KEGG" id="oni:Osc7112_5089"/>
<evidence type="ECO:0000313" key="3">
    <source>
        <dbReference type="Proteomes" id="UP000010478"/>
    </source>
</evidence>
<dbReference type="Proteomes" id="UP000010478">
    <property type="component" value="Chromosome"/>
</dbReference>
<reference evidence="2 3" key="1">
    <citation type="submission" date="2012-05" db="EMBL/GenBank/DDBJ databases">
        <title>Finished chromosome of genome of Oscillatoria sp. PCC 7112.</title>
        <authorList>
            <consortium name="US DOE Joint Genome Institute"/>
            <person name="Gugger M."/>
            <person name="Coursin T."/>
            <person name="Rippka R."/>
            <person name="Tandeau De Marsac N."/>
            <person name="Huntemann M."/>
            <person name="Wei C.-L."/>
            <person name="Han J."/>
            <person name="Detter J.C."/>
            <person name="Han C."/>
            <person name="Tapia R."/>
            <person name="Davenport K."/>
            <person name="Daligault H."/>
            <person name="Erkkila T."/>
            <person name="Gu W."/>
            <person name="Munk A.C.C."/>
            <person name="Teshima H."/>
            <person name="Xu Y."/>
            <person name="Chain P."/>
            <person name="Chen A."/>
            <person name="Krypides N."/>
            <person name="Mavromatis K."/>
            <person name="Markowitz V."/>
            <person name="Szeto E."/>
            <person name="Ivanova N."/>
            <person name="Mikhailova N."/>
            <person name="Ovchinnikova G."/>
            <person name="Pagani I."/>
            <person name="Pati A."/>
            <person name="Goodwin L."/>
            <person name="Peters L."/>
            <person name="Pitluck S."/>
            <person name="Woyke T."/>
            <person name="Kerfeld C."/>
        </authorList>
    </citation>
    <scope>NUCLEOTIDE SEQUENCE [LARGE SCALE GENOMIC DNA]</scope>
    <source>
        <strain evidence="2 3">PCC 7112</strain>
    </source>
</reference>
<dbReference type="InterPro" id="IPR003615">
    <property type="entry name" value="HNH_nuc"/>
</dbReference>
<keyword evidence="3" id="KW-1185">Reference proteome</keyword>
<dbReference type="Pfam" id="PF01844">
    <property type="entry name" value="HNH"/>
    <property type="match status" value="1"/>
</dbReference>
<keyword evidence="2" id="KW-0255">Endonuclease</keyword>
<dbReference type="EMBL" id="CP003614">
    <property type="protein sequence ID" value="AFZ09351.1"/>
    <property type="molecule type" value="Genomic_DNA"/>
</dbReference>